<dbReference type="AlphaFoldDB" id="A0A6J2TQN7"/>
<dbReference type="GO" id="GO:0070822">
    <property type="term" value="C:Sin3-type complex"/>
    <property type="evidence" value="ECO:0007669"/>
    <property type="project" value="TreeGrafter"/>
</dbReference>
<dbReference type="GeneID" id="115627456"/>
<feature type="compositionally biased region" description="Low complexity" evidence="1">
    <location>
        <begin position="423"/>
        <end position="440"/>
    </location>
</feature>
<name>A0A6J2TQN7_DROLE</name>
<feature type="compositionally biased region" description="Polar residues" evidence="1">
    <location>
        <begin position="134"/>
        <end position="167"/>
    </location>
</feature>
<evidence type="ECO:0000313" key="4">
    <source>
        <dbReference type="RefSeq" id="XP_030378985.1"/>
    </source>
</evidence>
<feature type="compositionally biased region" description="Polar residues" evidence="1">
    <location>
        <begin position="182"/>
        <end position="194"/>
    </location>
</feature>
<reference evidence="3 4" key="1">
    <citation type="submission" date="2025-04" db="UniProtKB">
        <authorList>
            <consortium name="RefSeq"/>
        </authorList>
    </citation>
    <scope>IDENTIFICATION</scope>
    <source>
        <strain evidence="3 4">11010-0011.00</strain>
        <tissue evidence="3 4">Whole body</tissue>
    </source>
</reference>
<dbReference type="PANTHER" id="PTHR13422:SF12">
    <property type="entry name" value="SIN3-HDAC COMPLEX-ASSOCIATED FACTOR"/>
    <property type="match status" value="1"/>
</dbReference>
<proteinExistence type="predicted"/>
<dbReference type="Proteomes" id="UP000504634">
    <property type="component" value="Unplaced"/>
</dbReference>
<feature type="region of interest" description="Disordered" evidence="1">
    <location>
        <begin position="77"/>
        <end position="111"/>
    </location>
</feature>
<organism evidence="2 5">
    <name type="scientific">Drosophila lebanonensis</name>
    <name type="common">Fruit fly</name>
    <name type="synonym">Scaptodrosophila lebanonensis</name>
    <dbReference type="NCBI Taxonomy" id="7225"/>
    <lineage>
        <taxon>Eukaryota</taxon>
        <taxon>Metazoa</taxon>
        <taxon>Ecdysozoa</taxon>
        <taxon>Arthropoda</taxon>
        <taxon>Hexapoda</taxon>
        <taxon>Insecta</taxon>
        <taxon>Pterygota</taxon>
        <taxon>Neoptera</taxon>
        <taxon>Endopterygota</taxon>
        <taxon>Diptera</taxon>
        <taxon>Brachycera</taxon>
        <taxon>Muscomorpha</taxon>
        <taxon>Ephydroidea</taxon>
        <taxon>Drosophilidae</taxon>
        <taxon>Scaptodrosophila</taxon>
    </lineage>
</organism>
<feature type="region of interest" description="Disordered" evidence="1">
    <location>
        <begin position="134"/>
        <end position="195"/>
    </location>
</feature>
<dbReference type="Pfam" id="PF15396">
    <property type="entry name" value="FAM60A"/>
    <property type="match status" value="1"/>
</dbReference>
<keyword evidence="2" id="KW-1185">Reference proteome</keyword>
<feature type="region of interest" description="Disordered" evidence="1">
    <location>
        <begin position="423"/>
        <end position="454"/>
    </location>
</feature>
<dbReference type="GO" id="GO:0030336">
    <property type="term" value="P:negative regulation of cell migration"/>
    <property type="evidence" value="ECO:0007669"/>
    <property type="project" value="TreeGrafter"/>
</dbReference>
<sequence>MFNFHKPRVYRSADGCCICRAKSSSSRFTASRKYEKESMQCFNLEEPRNGEICNACVLLVKRYKRLPVGSKRHWGHVVDARAGPGTKSLAKQKKRDNDSEGKASATNSSSNSFIPEKFAKIFKKNRKGKITATTSENSVTAAEATATSKLSAPAASNRSKSHSPTSEHPSDSNESYDEDQRAQTPPTCESTAAPYQTRKRTAAAALAANNNNSLSGAPRGNRPQRVMVTGSKRRRMLPPMKHRRAVDNVPFFEEHDLVRLEVCCGIVFQSLALGSYCYIIDPELYRPCEKHRRLRRHSQDQPQTVAANPITNQTAVLPKPPVVSSVKQAMTTTPALKKHHLYFKRQSESFPQGDINRISPIPLNKTEALSSPLSPTTPSTHMPPHSTKLLATTAQAGLSLILKPTGGSNSSSNNNITTTAIGAASPSSLSSSSNCSTSSSVATKFNDNSSDSGFDEHVLERKSVSPPTQDDLQLERKTRSVAGMQRLILASGLPITGQAQNLVLAGNEFGARFVQQRQQVPPTSPGGAATGNQINGSIVLQKTIASTNSNSSLSSTQNTLKINVLGSQGSISSSAGATVTNATTAAFPAITTNNCNKMRAIFNAANAIQHENGVTTILPACSLAATNQAAAMNAIAPSTVTITPAPGGGVAKKIALSAAAVQQGQALPLPLTISNAANTTTVVANPKFILLKPAAAKFNTNNNNNNLTNTVDAKIA</sequence>
<dbReference type="RefSeq" id="XP_030378984.1">
    <property type="nucleotide sequence ID" value="XM_030523124.1"/>
</dbReference>
<dbReference type="RefSeq" id="XP_030378986.1">
    <property type="nucleotide sequence ID" value="XM_030523126.1"/>
</dbReference>
<dbReference type="RefSeq" id="XP_030378985.1">
    <property type="nucleotide sequence ID" value="XM_030523125.1"/>
</dbReference>
<accession>A0A6J2TQN7</accession>
<evidence type="ECO:0000256" key="1">
    <source>
        <dbReference type="SAM" id="MobiDB-lite"/>
    </source>
</evidence>
<dbReference type="InterPro" id="IPR026065">
    <property type="entry name" value="FAM60A"/>
</dbReference>
<feature type="compositionally biased region" description="Polar residues" evidence="1">
    <location>
        <begin position="441"/>
        <end position="452"/>
    </location>
</feature>
<gene>
    <name evidence="3 4 5" type="primary">LOC115627456</name>
</gene>
<evidence type="ECO:0000313" key="5">
    <source>
        <dbReference type="RefSeq" id="XP_030378986.1"/>
    </source>
</evidence>
<dbReference type="OrthoDB" id="10023333at2759"/>
<evidence type="ECO:0000313" key="2">
    <source>
        <dbReference type="Proteomes" id="UP000504634"/>
    </source>
</evidence>
<dbReference type="PANTHER" id="PTHR13422">
    <property type="entry name" value="SIN3-HDAC COMPLEX-ASSOCIATED FACTOR"/>
    <property type="match status" value="1"/>
</dbReference>
<protein>
    <submittedName>
        <fullName evidence="3 4">Uncharacterized protein LOC115627456</fullName>
    </submittedName>
</protein>
<evidence type="ECO:0000313" key="3">
    <source>
        <dbReference type="RefSeq" id="XP_030378984.1"/>
    </source>
</evidence>